<accession>A6G919</accession>
<dbReference type="STRING" id="391625.PPSIR1_02743"/>
<evidence type="ECO:0000313" key="2">
    <source>
        <dbReference type="EMBL" id="EDM77567.1"/>
    </source>
</evidence>
<protein>
    <recommendedName>
        <fullName evidence="4">Lipoprotein</fullName>
    </recommendedName>
</protein>
<proteinExistence type="predicted"/>
<sequence length="156" mass="16361">MRGSDLTTLLGGTRHAPATLSSLALALVLVGCKGGDAPAPAPSEQASAKAESPDGSNAKAEPAPAAPADPQRADKLADLDDLCAALDHDYKDGTLRDYYAKVEMRTEWGKAQRETGDEAMQPGRLLEKAVAELDPSGDAPELGNCRTLLDYIDDVE</sequence>
<evidence type="ECO:0008006" key="4">
    <source>
        <dbReference type="Google" id="ProtNLM"/>
    </source>
</evidence>
<keyword evidence="3" id="KW-1185">Reference proteome</keyword>
<evidence type="ECO:0000256" key="1">
    <source>
        <dbReference type="SAM" id="MobiDB-lite"/>
    </source>
</evidence>
<name>A6G919_9BACT</name>
<dbReference type="PROSITE" id="PS51257">
    <property type="entry name" value="PROKAR_LIPOPROTEIN"/>
    <property type="match status" value="1"/>
</dbReference>
<dbReference type="AlphaFoldDB" id="A6G919"/>
<dbReference type="OrthoDB" id="5524604at2"/>
<dbReference type="EMBL" id="ABCS01000043">
    <property type="protein sequence ID" value="EDM77567.1"/>
    <property type="molecule type" value="Genomic_DNA"/>
</dbReference>
<gene>
    <name evidence="2" type="ORF">PPSIR1_02743</name>
</gene>
<evidence type="ECO:0000313" key="3">
    <source>
        <dbReference type="Proteomes" id="UP000005801"/>
    </source>
</evidence>
<reference evidence="2 3" key="1">
    <citation type="submission" date="2007-06" db="EMBL/GenBank/DDBJ databases">
        <authorList>
            <person name="Shimkets L."/>
            <person name="Ferriera S."/>
            <person name="Johnson J."/>
            <person name="Kravitz S."/>
            <person name="Beeson K."/>
            <person name="Sutton G."/>
            <person name="Rogers Y.-H."/>
            <person name="Friedman R."/>
            <person name="Frazier M."/>
            <person name="Venter J.C."/>
        </authorList>
    </citation>
    <scope>NUCLEOTIDE SEQUENCE [LARGE SCALE GENOMIC DNA]</scope>
    <source>
        <strain evidence="2 3">SIR-1</strain>
    </source>
</reference>
<dbReference type="RefSeq" id="WP_006973214.1">
    <property type="nucleotide sequence ID" value="NZ_ABCS01000043.1"/>
</dbReference>
<feature type="compositionally biased region" description="Low complexity" evidence="1">
    <location>
        <begin position="58"/>
        <end position="70"/>
    </location>
</feature>
<organism evidence="2 3">
    <name type="scientific">Plesiocystis pacifica SIR-1</name>
    <dbReference type="NCBI Taxonomy" id="391625"/>
    <lineage>
        <taxon>Bacteria</taxon>
        <taxon>Pseudomonadati</taxon>
        <taxon>Myxococcota</taxon>
        <taxon>Polyangia</taxon>
        <taxon>Nannocystales</taxon>
        <taxon>Nannocystaceae</taxon>
        <taxon>Plesiocystis</taxon>
    </lineage>
</organism>
<dbReference type="Proteomes" id="UP000005801">
    <property type="component" value="Unassembled WGS sequence"/>
</dbReference>
<feature type="region of interest" description="Disordered" evidence="1">
    <location>
        <begin position="35"/>
        <end position="71"/>
    </location>
</feature>
<comment type="caution">
    <text evidence="2">The sequence shown here is derived from an EMBL/GenBank/DDBJ whole genome shotgun (WGS) entry which is preliminary data.</text>
</comment>